<protein>
    <recommendedName>
        <fullName evidence="3">Ycf15</fullName>
    </recommendedName>
</protein>
<reference evidence="1 2" key="1">
    <citation type="submission" date="2021-06" db="EMBL/GenBank/DDBJ databases">
        <title>Caerostris extrusa draft genome.</title>
        <authorList>
            <person name="Kono N."/>
            <person name="Arakawa K."/>
        </authorList>
    </citation>
    <scope>NUCLEOTIDE SEQUENCE [LARGE SCALE GENOMIC DNA]</scope>
</reference>
<dbReference type="AlphaFoldDB" id="A0AAV4WDL0"/>
<accession>A0AAV4WDL0</accession>
<sequence>MGTCITEKMHFWFEARHELMLLLPEPSSNEGSVFPPSIRGQHGIDVAPIQRSVVVPTKALLPTESQKDELRDKKLWRTKCVSTFVRHIPTIIFIS</sequence>
<evidence type="ECO:0008006" key="3">
    <source>
        <dbReference type="Google" id="ProtNLM"/>
    </source>
</evidence>
<evidence type="ECO:0000313" key="1">
    <source>
        <dbReference type="EMBL" id="GIY79395.1"/>
    </source>
</evidence>
<proteinExistence type="predicted"/>
<keyword evidence="2" id="KW-1185">Reference proteome</keyword>
<comment type="caution">
    <text evidence="1">The sequence shown here is derived from an EMBL/GenBank/DDBJ whole genome shotgun (WGS) entry which is preliminary data.</text>
</comment>
<organism evidence="1 2">
    <name type="scientific">Caerostris extrusa</name>
    <name type="common">Bark spider</name>
    <name type="synonym">Caerostris bankana</name>
    <dbReference type="NCBI Taxonomy" id="172846"/>
    <lineage>
        <taxon>Eukaryota</taxon>
        <taxon>Metazoa</taxon>
        <taxon>Ecdysozoa</taxon>
        <taxon>Arthropoda</taxon>
        <taxon>Chelicerata</taxon>
        <taxon>Arachnida</taxon>
        <taxon>Araneae</taxon>
        <taxon>Araneomorphae</taxon>
        <taxon>Entelegynae</taxon>
        <taxon>Araneoidea</taxon>
        <taxon>Araneidae</taxon>
        <taxon>Caerostris</taxon>
    </lineage>
</organism>
<name>A0AAV4WDL0_CAEEX</name>
<gene>
    <name evidence="1" type="ORF">CEXT_433931</name>
</gene>
<evidence type="ECO:0000313" key="2">
    <source>
        <dbReference type="Proteomes" id="UP001054945"/>
    </source>
</evidence>
<dbReference type="EMBL" id="BPLR01015881">
    <property type="protein sequence ID" value="GIY79395.1"/>
    <property type="molecule type" value="Genomic_DNA"/>
</dbReference>
<dbReference type="Proteomes" id="UP001054945">
    <property type="component" value="Unassembled WGS sequence"/>
</dbReference>